<feature type="compositionally biased region" description="Polar residues" evidence="1">
    <location>
        <begin position="152"/>
        <end position="165"/>
    </location>
</feature>
<dbReference type="Gene3D" id="3.40.50.300">
    <property type="entry name" value="P-loop containing nucleotide triphosphate hydrolases"/>
    <property type="match status" value="1"/>
</dbReference>
<dbReference type="EMBL" id="CCKQ01008278">
    <property type="protein sequence ID" value="CDW79717.1"/>
    <property type="molecule type" value="Genomic_DNA"/>
</dbReference>
<dbReference type="CDD" id="cd00882">
    <property type="entry name" value="Ras_like_GTPase"/>
    <property type="match status" value="1"/>
</dbReference>
<proteinExistence type="predicted"/>
<dbReference type="Proteomes" id="UP000039865">
    <property type="component" value="Unassembled WGS sequence"/>
</dbReference>
<organism evidence="2 3">
    <name type="scientific">Stylonychia lemnae</name>
    <name type="common">Ciliate</name>
    <dbReference type="NCBI Taxonomy" id="5949"/>
    <lineage>
        <taxon>Eukaryota</taxon>
        <taxon>Sar</taxon>
        <taxon>Alveolata</taxon>
        <taxon>Ciliophora</taxon>
        <taxon>Intramacronucleata</taxon>
        <taxon>Spirotrichea</taxon>
        <taxon>Stichotrichia</taxon>
        <taxon>Sporadotrichida</taxon>
        <taxon>Oxytrichidae</taxon>
        <taxon>Stylonychinae</taxon>
        <taxon>Stylonychia</taxon>
    </lineage>
</organism>
<accession>A0A078ADV2</accession>
<dbReference type="InterPro" id="IPR027417">
    <property type="entry name" value="P-loop_NTPase"/>
</dbReference>
<evidence type="ECO:0000256" key="1">
    <source>
        <dbReference type="SAM" id="MobiDB-lite"/>
    </source>
</evidence>
<evidence type="ECO:0000313" key="2">
    <source>
        <dbReference type="EMBL" id="CDW79717.1"/>
    </source>
</evidence>
<feature type="region of interest" description="Disordered" evidence="1">
    <location>
        <begin position="141"/>
        <end position="176"/>
    </location>
</feature>
<dbReference type="AlphaFoldDB" id="A0A078ADV2"/>
<dbReference type="Pfam" id="PF08477">
    <property type="entry name" value="Roc"/>
    <property type="match status" value="1"/>
</dbReference>
<dbReference type="SUPFAM" id="SSF52540">
    <property type="entry name" value="P-loop containing nucleoside triphosphate hydrolases"/>
    <property type="match status" value="1"/>
</dbReference>
<name>A0A078ADV2_STYLE</name>
<dbReference type="InParanoid" id="A0A078ADV2"/>
<keyword evidence="3" id="KW-1185">Reference proteome</keyword>
<dbReference type="OrthoDB" id="326175at2759"/>
<evidence type="ECO:0000313" key="3">
    <source>
        <dbReference type="Proteomes" id="UP000039865"/>
    </source>
</evidence>
<reference evidence="2 3" key="1">
    <citation type="submission" date="2014-06" db="EMBL/GenBank/DDBJ databases">
        <authorList>
            <person name="Swart Estienne"/>
        </authorList>
    </citation>
    <scope>NUCLEOTIDE SEQUENCE [LARGE SCALE GENOMIC DNA]</scope>
    <source>
        <strain evidence="2 3">130c</strain>
    </source>
</reference>
<protein>
    <submittedName>
        <fullName evidence="2">Uncharacterized protein</fullName>
    </submittedName>
</protein>
<sequence length="293" mass="34112">MGNNLKARKRLYLDYQKSGKTQLMNLLTDQEFDSEYRQTQRVQLGLKLLNFKEGKKNPISFRYVDCPGQYLHYMKASMYAFQKPDIILILMDGSLKLEEQQIRNWVFTTMQQVYQHHRYRSNAPQLMEINNQDEQLLEHTPNLRGERRRSSAKSANRMSNNTGQFNPMNGGGSGMNQNNDVNHKSSGVIDNNEQSLRGMSNVDQSHSPLTKQAAFVDDQPGFMPEIVHVFTKRDLIGYDGYQKQLKVIEELQHEGIIDQFFFVSSLSKYGINDLKKYLVEFQLQTQFVEQSFK</sequence>
<gene>
    <name evidence="2" type="primary">Contig17709.g18823</name>
    <name evidence="2" type="ORF">STYLEM_8708</name>
</gene>